<keyword evidence="5" id="KW-1185">Reference proteome</keyword>
<gene>
    <name evidence="4" type="primary">HSPA4_4</name>
    <name evidence="4" type="ORF">ATANTOWER_025277</name>
</gene>
<evidence type="ECO:0000256" key="2">
    <source>
        <dbReference type="ARBA" id="ARBA00022741"/>
    </source>
</evidence>
<keyword evidence="3" id="KW-0067">ATP-binding</keyword>
<name>A0ABU7AR24_9TELE</name>
<accession>A0ABU7AR24</accession>
<dbReference type="InterPro" id="IPR013126">
    <property type="entry name" value="Hsp_70_fam"/>
</dbReference>
<dbReference type="SUPFAM" id="SSF53067">
    <property type="entry name" value="Actin-like ATPase domain"/>
    <property type="match status" value="1"/>
</dbReference>
<dbReference type="PANTHER" id="PTHR45639:SF8">
    <property type="entry name" value="HEAT SHOCK 70 KDA PROTEIN 4"/>
    <property type="match status" value="1"/>
</dbReference>
<dbReference type="Pfam" id="PF00012">
    <property type="entry name" value="HSP70"/>
    <property type="match status" value="1"/>
</dbReference>
<reference evidence="4 5" key="1">
    <citation type="submission" date="2021-07" db="EMBL/GenBank/DDBJ databases">
        <authorList>
            <person name="Palmer J.M."/>
        </authorList>
    </citation>
    <scope>NUCLEOTIDE SEQUENCE [LARGE SCALE GENOMIC DNA]</scope>
    <source>
        <strain evidence="4 5">AT_MEX2019</strain>
        <tissue evidence="4">Muscle</tissue>
    </source>
</reference>
<dbReference type="InterPro" id="IPR043129">
    <property type="entry name" value="ATPase_NBD"/>
</dbReference>
<comment type="similarity">
    <text evidence="1">Belongs to the heat shock protein 70 family.</text>
</comment>
<keyword evidence="4" id="KW-0346">Stress response</keyword>
<comment type="caution">
    <text evidence="4">The sequence shown here is derived from an EMBL/GenBank/DDBJ whole genome shotgun (WGS) entry which is preliminary data.</text>
</comment>
<evidence type="ECO:0000256" key="3">
    <source>
        <dbReference type="ARBA" id="ARBA00022840"/>
    </source>
</evidence>
<keyword evidence="2" id="KW-0547">Nucleotide-binding</keyword>
<proteinExistence type="inferred from homology"/>
<organism evidence="4 5">
    <name type="scientific">Ataeniobius toweri</name>
    <dbReference type="NCBI Taxonomy" id="208326"/>
    <lineage>
        <taxon>Eukaryota</taxon>
        <taxon>Metazoa</taxon>
        <taxon>Chordata</taxon>
        <taxon>Craniata</taxon>
        <taxon>Vertebrata</taxon>
        <taxon>Euteleostomi</taxon>
        <taxon>Actinopterygii</taxon>
        <taxon>Neopterygii</taxon>
        <taxon>Teleostei</taxon>
        <taxon>Neoteleostei</taxon>
        <taxon>Acanthomorphata</taxon>
        <taxon>Ovalentaria</taxon>
        <taxon>Atherinomorphae</taxon>
        <taxon>Cyprinodontiformes</taxon>
        <taxon>Goodeidae</taxon>
        <taxon>Ataeniobius</taxon>
    </lineage>
</organism>
<evidence type="ECO:0000313" key="5">
    <source>
        <dbReference type="Proteomes" id="UP001345963"/>
    </source>
</evidence>
<dbReference type="EMBL" id="JAHUTI010025494">
    <property type="protein sequence ID" value="MED6240662.1"/>
    <property type="molecule type" value="Genomic_DNA"/>
</dbReference>
<dbReference type="Proteomes" id="UP001345963">
    <property type="component" value="Unassembled WGS sequence"/>
</dbReference>
<evidence type="ECO:0000256" key="1">
    <source>
        <dbReference type="ARBA" id="ARBA00007381"/>
    </source>
</evidence>
<evidence type="ECO:0000313" key="4">
    <source>
        <dbReference type="EMBL" id="MED6240662.1"/>
    </source>
</evidence>
<sequence length="99" mass="11163">MDAAQIAGLNCLRLMNETTAVALAYGIYKQDLPAPEEKARNVVFVDLGHSGYQTSVCAFNKGKLKVRFKQNVTCEFLYSSLLEMLQKNWLVARVRKFST</sequence>
<dbReference type="Gene3D" id="3.30.420.40">
    <property type="match status" value="2"/>
</dbReference>
<protein>
    <submittedName>
        <fullName evidence="4">Heat shock 70 kDa protein 4</fullName>
    </submittedName>
</protein>
<dbReference type="PANTHER" id="PTHR45639">
    <property type="entry name" value="HSC70CB, ISOFORM G-RELATED"/>
    <property type="match status" value="1"/>
</dbReference>